<evidence type="ECO:0000256" key="2">
    <source>
        <dbReference type="ARBA" id="ARBA00007843"/>
    </source>
</evidence>
<feature type="chain" id="PRO_5007589387" evidence="12">
    <location>
        <begin position="24"/>
        <end position="287"/>
    </location>
</feature>
<keyword evidence="5 12" id="KW-0732">Signal</keyword>
<dbReference type="Gene3D" id="2.30.180.10">
    <property type="entry name" value="FAS1 domain"/>
    <property type="match status" value="1"/>
</dbReference>
<keyword evidence="4" id="KW-0336">GPI-anchor</keyword>
<dbReference type="GO" id="GO:0098552">
    <property type="term" value="C:side of membrane"/>
    <property type="evidence" value="ECO:0007669"/>
    <property type="project" value="UniProtKB-KW"/>
</dbReference>
<gene>
    <name evidence="14" type="ORF">KK1_004997</name>
</gene>
<feature type="compositionally biased region" description="Low complexity" evidence="11">
    <location>
        <begin position="232"/>
        <end position="268"/>
    </location>
</feature>
<dbReference type="OMA" id="YAFNITY"/>
<evidence type="ECO:0000313" key="15">
    <source>
        <dbReference type="Proteomes" id="UP000075243"/>
    </source>
</evidence>
<evidence type="ECO:0000256" key="12">
    <source>
        <dbReference type="SAM" id="SignalP"/>
    </source>
</evidence>
<feature type="region of interest" description="Disordered" evidence="11">
    <location>
        <begin position="177"/>
        <end position="268"/>
    </location>
</feature>
<dbReference type="SUPFAM" id="SSF82153">
    <property type="entry name" value="FAS1 domain"/>
    <property type="match status" value="1"/>
</dbReference>
<dbReference type="Gramene" id="C.cajan_04877.t">
    <property type="protein sequence ID" value="C.cajan_04877.t.cds1"/>
    <property type="gene ID" value="C.cajan_04877"/>
</dbReference>
<protein>
    <submittedName>
        <fullName evidence="14">Fasciclin-like arabinogalactan protein 3</fullName>
    </submittedName>
</protein>
<evidence type="ECO:0000256" key="7">
    <source>
        <dbReference type="ARBA" id="ARBA00023136"/>
    </source>
</evidence>
<evidence type="ECO:0000259" key="13">
    <source>
        <dbReference type="PROSITE" id="PS50213"/>
    </source>
</evidence>
<name>A0A151TZB2_CAJCA</name>
<dbReference type="PROSITE" id="PS50213">
    <property type="entry name" value="FAS1"/>
    <property type="match status" value="1"/>
</dbReference>
<dbReference type="PANTHER" id="PTHR32382:SF6">
    <property type="entry name" value="FASCICLIN-LIKE ARABINOGALACTAN PROTEIN 14"/>
    <property type="match status" value="1"/>
</dbReference>
<keyword evidence="15" id="KW-1185">Reference proteome</keyword>
<accession>A0A151TZB2</accession>
<dbReference type="Pfam" id="PF02469">
    <property type="entry name" value="Fasciclin"/>
    <property type="match status" value="1"/>
</dbReference>
<organism evidence="14 15">
    <name type="scientific">Cajanus cajan</name>
    <name type="common">Pigeon pea</name>
    <name type="synonym">Cajanus indicus</name>
    <dbReference type="NCBI Taxonomy" id="3821"/>
    <lineage>
        <taxon>Eukaryota</taxon>
        <taxon>Viridiplantae</taxon>
        <taxon>Streptophyta</taxon>
        <taxon>Embryophyta</taxon>
        <taxon>Tracheophyta</taxon>
        <taxon>Spermatophyta</taxon>
        <taxon>Magnoliopsida</taxon>
        <taxon>eudicotyledons</taxon>
        <taxon>Gunneridae</taxon>
        <taxon>Pentapetalae</taxon>
        <taxon>rosids</taxon>
        <taxon>fabids</taxon>
        <taxon>Fabales</taxon>
        <taxon>Fabaceae</taxon>
        <taxon>Papilionoideae</taxon>
        <taxon>50 kb inversion clade</taxon>
        <taxon>NPAAA clade</taxon>
        <taxon>indigoferoid/millettioid clade</taxon>
        <taxon>Phaseoleae</taxon>
        <taxon>Cajanus</taxon>
    </lineage>
</organism>
<dbReference type="AlphaFoldDB" id="A0A151TZB2"/>
<dbReference type="STRING" id="3821.A0A151TZB2"/>
<feature type="signal peptide" evidence="12">
    <location>
        <begin position="1"/>
        <end position="23"/>
    </location>
</feature>
<dbReference type="InterPro" id="IPR036378">
    <property type="entry name" value="FAS1_dom_sf"/>
</dbReference>
<evidence type="ECO:0000256" key="8">
    <source>
        <dbReference type="ARBA" id="ARBA00023180"/>
    </source>
</evidence>
<evidence type="ECO:0000256" key="4">
    <source>
        <dbReference type="ARBA" id="ARBA00022622"/>
    </source>
</evidence>
<evidence type="ECO:0000256" key="10">
    <source>
        <dbReference type="ARBA" id="ARBA00024686"/>
    </source>
</evidence>
<dbReference type="EMBL" id="CM003604">
    <property type="protein sequence ID" value="KYP72409.1"/>
    <property type="molecule type" value="Genomic_DNA"/>
</dbReference>
<dbReference type="PROSITE" id="PS51257">
    <property type="entry name" value="PROKAR_LIPOPROTEIN"/>
    <property type="match status" value="1"/>
</dbReference>
<keyword evidence="9" id="KW-0449">Lipoprotein</keyword>
<dbReference type="Proteomes" id="UP000075243">
    <property type="component" value="Chromosome 2"/>
</dbReference>
<reference evidence="14 15" key="1">
    <citation type="journal article" date="2012" name="Nat. Biotechnol.">
        <title>Draft genome sequence of pigeonpea (Cajanus cajan), an orphan legume crop of resource-poor farmers.</title>
        <authorList>
            <person name="Varshney R.K."/>
            <person name="Chen W."/>
            <person name="Li Y."/>
            <person name="Bharti A.K."/>
            <person name="Saxena R.K."/>
            <person name="Schlueter J.A."/>
            <person name="Donoghue M.T."/>
            <person name="Azam S."/>
            <person name="Fan G."/>
            <person name="Whaley A.M."/>
            <person name="Farmer A.D."/>
            <person name="Sheridan J."/>
            <person name="Iwata A."/>
            <person name="Tuteja R."/>
            <person name="Penmetsa R.V."/>
            <person name="Wu W."/>
            <person name="Upadhyaya H.D."/>
            <person name="Yang S.P."/>
            <person name="Shah T."/>
            <person name="Saxena K.B."/>
            <person name="Michael T."/>
            <person name="McCombie W.R."/>
            <person name="Yang B."/>
            <person name="Zhang G."/>
            <person name="Yang H."/>
            <person name="Wang J."/>
            <person name="Spillane C."/>
            <person name="Cook D.R."/>
            <person name="May G.D."/>
            <person name="Xu X."/>
            <person name="Jackson S.A."/>
        </authorList>
    </citation>
    <scope>NUCLEOTIDE SEQUENCE [LARGE SCALE GENOMIC DNA]</scope>
    <source>
        <strain evidence="15">cv. Asha</strain>
    </source>
</reference>
<evidence type="ECO:0000256" key="5">
    <source>
        <dbReference type="ARBA" id="ARBA00022729"/>
    </source>
</evidence>
<evidence type="ECO:0000256" key="11">
    <source>
        <dbReference type="SAM" id="MobiDB-lite"/>
    </source>
</evidence>
<dbReference type="FunFam" id="2.30.180.10:FF:000015">
    <property type="entry name" value="Fasciclin-like arabinogalactan protein 3"/>
    <property type="match status" value="1"/>
</dbReference>
<keyword evidence="6" id="KW-0654">Proteoglycan</keyword>
<evidence type="ECO:0000256" key="9">
    <source>
        <dbReference type="ARBA" id="ARBA00023288"/>
    </source>
</evidence>
<evidence type="ECO:0000256" key="3">
    <source>
        <dbReference type="ARBA" id="ARBA00022475"/>
    </source>
</evidence>
<keyword evidence="3" id="KW-1003">Cell membrane</keyword>
<feature type="compositionally biased region" description="Low complexity" evidence="11">
    <location>
        <begin position="188"/>
        <end position="208"/>
    </location>
</feature>
<evidence type="ECO:0000256" key="6">
    <source>
        <dbReference type="ARBA" id="ARBA00022974"/>
    </source>
</evidence>
<sequence length="287" mass="29432">MGFRSSSLLCMAILLACSSAIYAFDITKTLSKYPKFESLNKYLTETKLAEQMNSRNTITLLAVDNGGFSAIANKSPETIKAIISTHVILDYYDPKKLVEAIGNKEQLTTLYQSSGKAVNNQGFLTVSMVGEGEIAFGSAVKGAPADDAEFVEPITSEPYNISIIHVTKFIIPPGIDSQAKAPAPSGQTAKAPVSTKAAKAPAPTQAAKDSAPTPSAKAPIPSETAATPTAESPVDAADASATSPSAEGPGPAADDGAADAASASSPSTTKMGVVGVVMAFASLFIVL</sequence>
<comment type="function">
    <text evidence="10">May be a cell surface adhesion protein.</text>
</comment>
<evidence type="ECO:0000313" key="14">
    <source>
        <dbReference type="EMBL" id="KYP72409.1"/>
    </source>
</evidence>
<dbReference type="InterPro" id="IPR033254">
    <property type="entry name" value="Plant_FLA"/>
</dbReference>
<comment type="similarity">
    <text evidence="2">Belongs to the fasciclin-like AGP family.</text>
</comment>
<keyword evidence="7" id="KW-0472">Membrane</keyword>
<dbReference type="PANTHER" id="PTHR32382">
    <property type="entry name" value="FASCICLIN-LIKE ARABINOGALACTAN PROTEIN"/>
    <property type="match status" value="1"/>
</dbReference>
<keyword evidence="8" id="KW-0325">Glycoprotein</keyword>
<dbReference type="InterPro" id="IPR000782">
    <property type="entry name" value="FAS1_domain"/>
</dbReference>
<dbReference type="GO" id="GO:0005886">
    <property type="term" value="C:plasma membrane"/>
    <property type="evidence" value="ECO:0007669"/>
    <property type="project" value="UniProtKB-SubCell"/>
</dbReference>
<dbReference type="OrthoDB" id="694090at2759"/>
<evidence type="ECO:0000256" key="1">
    <source>
        <dbReference type="ARBA" id="ARBA00004609"/>
    </source>
</evidence>
<feature type="domain" description="FAS1" evidence="13">
    <location>
        <begin position="23"/>
        <end position="171"/>
    </location>
</feature>
<comment type="subcellular location">
    <subcellularLocation>
        <location evidence="1">Cell membrane</location>
        <topology evidence="1">Lipid-anchor</topology>
        <topology evidence="1">GPI-anchor</topology>
    </subcellularLocation>
</comment>
<proteinExistence type="inferred from homology"/>